<dbReference type="GeneID" id="66467109"/>
<dbReference type="SUPFAM" id="SSF64288">
    <property type="entry name" value="Chorismate lyase-like"/>
    <property type="match status" value="1"/>
</dbReference>
<dbReference type="CDD" id="cd07377">
    <property type="entry name" value="WHTH_GntR"/>
    <property type="match status" value="1"/>
</dbReference>
<evidence type="ECO:0000259" key="4">
    <source>
        <dbReference type="PROSITE" id="PS50949"/>
    </source>
</evidence>
<dbReference type="GO" id="GO:0045892">
    <property type="term" value="P:negative regulation of DNA-templated transcription"/>
    <property type="evidence" value="ECO:0007669"/>
    <property type="project" value="TreeGrafter"/>
</dbReference>
<dbReference type="InterPro" id="IPR036388">
    <property type="entry name" value="WH-like_DNA-bd_sf"/>
</dbReference>
<dbReference type="PROSITE" id="PS50949">
    <property type="entry name" value="HTH_GNTR"/>
    <property type="match status" value="1"/>
</dbReference>
<organism evidence="5 12">
    <name type="scientific">Eubacterium ventriosum</name>
    <dbReference type="NCBI Taxonomy" id="39496"/>
    <lineage>
        <taxon>Bacteria</taxon>
        <taxon>Bacillati</taxon>
        <taxon>Bacillota</taxon>
        <taxon>Clostridia</taxon>
        <taxon>Eubacteriales</taxon>
        <taxon>Eubacteriaceae</taxon>
        <taxon>Eubacterium</taxon>
    </lineage>
</organism>
<dbReference type="InterPro" id="IPR050679">
    <property type="entry name" value="Bact_HTH_transcr_reg"/>
</dbReference>
<gene>
    <name evidence="9" type="ORF">DW018_07630</name>
    <name evidence="8" type="ORF">DW652_05430</name>
    <name evidence="7" type="ORF">DW918_09350</name>
    <name evidence="6" type="ORF">DW929_04565</name>
    <name evidence="5" type="ORF">DW944_00605</name>
</gene>
<dbReference type="Proteomes" id="UP000284598">
    <property type="component" value="Unassembled WGS sequence"/>
</dbReference>
<keyword evidence="1" id="KW-0805">Transcription regulation</keyword>
<dbReference type="EMBL" id="QSFV01000037">
    <property type="protein sequence ID" value="RHA78060.1"/>
    <property type="molecule type" value="Genomic_DNA"/>
</dbReference>
<proteinExistence type="predicted"/>
<keyword evidence="3" id="KW-0804">Transcription</keyword>
<dbReference type="Pfam" id="PF00392">
    <property type="entry name" value="GntR"/>
    <property type="match status" value="1"/>
</dbReference>
<accession>A0A413RD35</accession>
<evidence type="ECO:0000313" key="8">
    <source>
        <dbReference type="EMBL" id="RHF89221.1"/>
    </source>
</evidence>
<evidence type="ECO:0000313" key="10">
    <source>
        <dbReference type="Proteomes" id="UP000283314"/>
    </source>
</evidence>
<sequence length="252" mass="30062">MDYITINKYSLVPLYSQLKESIKEAIQNGILKPGDKLPTEHEICNHFNLSRTVTRQAFYELMSEGYIVRYKSRGTFVNQQSKENVFFKEIISFNDEMKMYGFEPKTELISIEKFICNDYIAEKSEFNVGDELIRIQRLRYRNDDPIVFVDGYYRASDIPEIEKHDLEKESMFYILEKYYNIKVMHTKKRFMARIVEDKYANYLSIKKKSAVQYVESKEYNQQDEFVSFDISIYVGEKNIFETEINNLPKTLQ</sequence>
<dbReference type="EMBL" id="QRHR01000004">
    <property type="protein sequence ID" value="RHF89221.1"/>
    <property type="molecule type" value="Genomic_DNA"/>
</dbReference>
<evidence type="ECO:0000313" key="6">
    <source>
        <dbReference type="EMBL" id="RHA55604.1"/>
    </source>
</evidence>
<dbReference type="InterPro" id="IPR011663">
    <property type="entry name" value="UTRA"/>
</dbReference>
<evidence type="ECO:0000313" key="14">
    <source>
        <dbReference type="Proteomes" id="UP000286186"/>
    </source>
</evidence>
<feature type="domain" description="HTH gntR-type" evidence="4">
    <location>
        <begin position="12"/>
        <end position="80"/>
    </location>
</feature>
<evidence type="ECO:0000256" key="2">
    <source>
        <dbReference type="ARBA" id="ARBA00023125"/>
    </source>
</evidence>
<dbReference type="Gene3D" id="1.10.10.10">
    <property type="entry name" value="Winged helix-like DNA-binding domain superfamily/Winged helix DNA-binding domain"/>
    <property type="match status" value="1"/>
</dbReference>
<dbReference type="EMBL" id="QSFD01000001">
    <property type="protein sequence ID" value="RHA20701.1"/>
    <property type="molecule type" value="Genomic_DNA"/>
</dbReference>
<keyword evidence="12" id="KW-1185">Reference proteome</keyword>
<evidence type="ECO:0000313" key="11">
    <source>
        <dbReference type="Proteomes" id="UP000284598"/>
    </source>
</evidence>
<dbReference type="Proteomes" id="UP000285740">
    <property type="component" value="Unassembled WGS sequence"/>
</dbReference>
<dbReference type="SMART" id="SM00866">
    <property type="entry name" value="UTRA"/>
    <property type="match status" value="1"/>
</dbReference>
<dbReference type="Proteomes" id="UP000284779">
    <property type="component" value="Unassembled WGS sequence"/>
</dbReference>
<reference evidence="10 11" key="1">
    <citation type="submission" date="2018-08" db="EMBL/GenBank/DDBJ databases">
        <title>A genome reference for cultivated species of the human gut microbiota.</title>
        <authorList>
            <person name="Zou Y."/>
            <person name="Xue W."/>
            <person name="Luo G."/>
        </authorList>
    </citation>
    <scope>NUCLEOTIDE SEQUENCE [LARGE SCALE GENOMIC DNA]</scope>
    <source>
        <strain evidence="9 10">AF37-4</strain>
        <strain evidence="8 14">AM23-22</strain>
        <strain evidence="7 13">AM42-30</strain>
        <strain evidence="6 11">AM43-2</strain>
        <strain evidence="5 12">AM44-11BH</strain>
    </source>
</reference>
<evidence type="ECO:0000313" key="12">
    <source>
        <dbReference type="Proteomes" id="UP000284779"/>
    </source>
</evidence>
<keyword evidence="2" id="KW-0238">DNA-binding</keyword>
<dbReference type="InterPro" id="IPR000524">
    <property type="entry name" value="Tscrpt_reg_HTH_GntR"/>
</dbReference>
<evidence type="ECO:0000313" key="7">
    <source>
        <dbReference type="EMBL" id="RHA78060.1"/>
    </source>
</evidence>
<dbReference type="Pfam" id="PF07702">
    <property type="entry name" value="UTRA"/>
    <property type="match status" value="1"/>
</dbReference>
<dbReference type="Proteomes" id="UP000283314">
    <property type="component" value="Unassembled WGS sequence"/>
</dbReference>
<dbReference type="Gene3D" id="3.40.1410.10">
    <property type="entry name" value="Chorismate lyase-like"/>
    <property type="match status" value="1"/>
</dbReference>
<dbReference type="InterPro" id="IPR036390">
    <property type="entry name" value="WH_DNA-bd_sf"/>
</dbReference>
<dbReference type="SUPFAM" id="SSF46785">
    <property type="entry name" value="Winged helix' DNA-binding domain"/>
    <property type="match status" value="1"/>
</dbReference>
<name>A0A413RD35_9FIRM</name>
<evidence type="ECO:0000313" key="5">
    <source>
        <dbReference type="EMBL" id="RHA20701.1"/>
    </source>
</evidence>
<evidence type="ECO:0000313" key="13">
    <source>
        <dbReference type="Proteomes" id="UP000285740"/>
    </source>
</evidence>
<dbReference type="PRINTS" id="PR00035">
    <property type="entry name" value="HTHGNTR"/>
</dbReference>
<dbReference type="GO" id="GO:0003677">
    <property type="term" value="F:DNA binding"/>
    <property type="evidence" value="ECO:0007669"/>
    <property type="project" value="UniProtKB-KW"/>
</dbReference>
<dbReference type="Proteomes" id="UP000286186">
    <property type="component" value="Unassembled WGS sequence"/>
</dbReference>
<dbReference type="AlphaFoldDB" id="A0A413RD35"/>
<dbReference type="SMART" id="SM00345">
    <property type="entry name" value="HTH_GNTR"/>
    <property type="match status" value="1"/>
</dbReference>
<dbReference type="PANTHER" id="PTHR44846">
    <property type="entry name" value="MANNOSYL-D-GLYCERATE TRANSPORT/METABOLISM SYSTEM REPRESSOR MNGR-RELATED"/>
    <property type="match status" value="1"/>
</dbReference>
<dbReference type="GO" id="GO:0003700">
    <property type="term" value="F:DNA-binding transcription factor activity"/>
    <property type="evidence" value="ECO:0007669"/>
    <property type="project" value="InterPro"/>
</dbReference>
<dbReference type="RefSeq" id="WP_005358757.1">
    <property type="nucleotide sequence ID" value="NZ_CABJDQ010000005.1"/>
</dbReference>
<dbReference type="PANTHER" id="PTHR44846:SF1">
    <property type="entry name" value="MANNOSYL-D-GLYCERATE TRANSPORT_METABOLISM SYSTEM REPRESSOR MNGR-RELATED"/>
    <property type="match status" value="1"/>
</dbReference>
<dbReference type="EMBL" id="QSFO01000004">
    <property type="protein sequence ID" value="RHA55604.1"/>
    <property type="molecule type" value="Genomic_DNA"/>
</dbReference>
<dbReference type="InterPro" id="IPR028978">
    <property type="entry name" value="Chorismate_lyase_/UTRA_dom_sf"/>
</dbReference>
<protein>
    <submittedName>
        <fullName evidence="5">GntR family transcriptional regulator</fullName>
    </submittedName>
</protein>
<evidence type="ECO:0000313" key="9">
    <source>
        <dbReference type="EMBL" id="RHL45211.1"/>
    </source>
</evidence>
<dbReference type="EMBL" id="QROT01000005">
    <property type="protein sequence ID" value="RHL45211.1"/>
    <property type="molecule type" value="Genomic_DNA"/>
</dbReference>
<comment type="caution">
    <text evidence="5">The sequence shown here is derived from an EMBL/GenBank/DDBJ whole genome shotgun (WGS) entry which is preliminary data.</text>
</comment>
<evidence type="ECO:0000256" key="1">
    <source>
        <dbReference type="ARBA" id="ARBA00023015"/>
    </source>
</evidence>
<evidence type="ECO:0000256" key="3">
    <source>
        <dbReference type="ARBA" id="ARBA00023163"/>
    </source>
</evidence>